<dbReference type="SUPFAM" id="SSF55120">
    <property type="entry name" value="Pseudouridine synthase"/>
    <property type="match status" value="1"/>
</dbReference>
<dbReference type="CDD" id="cd02558">
    <property type="entry name" value="PSRA_1"/>
    <property type="match status" value="1"/>
</dbReference>
<comment type="catalytic activity">
    <reaction evidence="1">
        <text>a uridine in RNA = a pseudouridine in RNA</text>
        <dbReference type="Rhea" id="RHEA:48348"/>
        <dbReference type="Rhea" id="RHEA-COMP:12068"/>
        <dbReference type="Rhea" id="RHEA-COMP:12069"/>
        <dbReference type="ChEBI" id="CHEBI:65314"/>
        <dbReference type="ChEBI" id="CHEBI:65315"/>
    </reaction>
</comment>
<protein>
    <recommendedName>
        <fullName evidence="2">RNA pseudouridylate synthase</fullName>
    </recommendedName>
    <alternativeName>
        <fullName evidence="3">RNA-uridine isomerase</fullName>
    </alternativeName>
</protein>
<organism evidence="6 7">
    <name type="scientific">Nocardia aurea</name>
    <dbReference type="NCBI Taxonomy" id="2144174"/>
    <lineage>
        <taxon>Bacteria</taxon>
        <taxon>Bacillati</taxon>
        <taxon>Actinomycetota</taxon>
        <taxon>Actinomycetes</taxon>
        <taxon>Mycobacteriales</taxon>
        <taxon>Nocardiaceae</taxon>
        <taxon>Nocardia</taxon>
    </lineage>
</organism>
<dbReference type="InterPro" id="IPR006145">
    <property type="entry name" value="PsdUridine_synth_RsuA/RluA"/>
</dbReference>
<reference evidence="6 7" key="1">
    <citation type="submission" date="2024-06" db="EMBL/GenBank/DDBJ databases">
        <title>The Natural Products Discovery Center: Release of the First 8490 Sequenced Strains for Exploring Actinobacteria Biosynthetic Diversity.</title>
        <authorList>
            <person name="Kalkreuter E."/>
            <person name="Kautsar S.A."/>
            <person name="Yang D."/>
            <person name="Bader C.D."/>
            <person name="Teijaro C.N."/>
            <person name="Fluegel L."/>
            <person name="Davis C.M."/>
            <person name="Simpson J.R."/>
            <person name="Lauterbach L."/>
            <person name="Steele A.D."/>
            <person name="Gui C."/>
            <person name="Meng S."/>
            <person name="Li G."/>
            <person name="Viehrig K."/>
            <person name="Ye F."/>
            <person name="Su P."/>
            <person name="Kiefer A.F."/>
            <person name="Nichols A."/>
            <person name="Cepeda A.J."/>
            <person name="Yan W."/>
            <person name="Fan B."/>
            <person name="Jiang Y."/>
            <person name="Adhikari A."/>
            <person name="Zheng C.-J."/>
            <person name="Schuster L."/>
            <person name="Cowan T.M."/>
            <person name="Smanski M.J."/>
            <person name="Chevrette M.G."/>
            <person name="De Carvalho L.P.S."/>
            <person name="Shen B."/>
        </authorList>
    </citation>
    <scope>NUCLEOTIDE SEQUENCE [LARGE SCALE GENOMIC DNA]</scope>
    <source>
        <strain evidence="6 7">NPDC050403</strain>
    </source>
</reference>
<evidence type="ECO:0000256" key="4">
    <source>
        <dbReference type="SAM" id="MobiDB-lite"/>
    </source>
</evidence>
<sequence>MRRRQQPPLPKRFGLDPARLRLPEDGTWATIREHLVERLPRVDPARIDELLRAGAIVDMDGPIAPDAPYAPGGAVWFHRDLPLETDVPFDIGIVHRDDTLLVIDKPHFLATIPRGQHIRQTALVRLRHELDLPDLIPAHRLDRVTAGLVLFIIDPARRGAYQTMFHRRTVRKEYEAIAPYDPTLTLPRTVRSRIVKEKQVLAAQEVEGEPNAETVVELVEERAGLARYRLRPHTGRTHQLRLHMNSLGVPILGDDFYPRVTDKPVDDFTRPLQLLAAALEFTDPISGELRRFRTRRSLQAWTDPEGWAGPGTKRPAPPVTGVPPTGKHGCLRPDQDDSRNPTS</sequence>
<dbReference type="InterPro" id="IPR050188">
    <property type="entry name" value="RluA_PseudoU_synthase"/>
</dbReference>
<feature type="compositionally biased region" description="Basic and acidic residues" evidence="4">
    <location>
        <begin position="331"/>
        <end position="343"/>
    </location>
</feature>
<comment type="caution">
    <text evidence="6">The sequence shown here is derived from an EMBL/GenBank/DDBJ whole genome shotgun (WGS) entry which is preliminary data.</text>
</comment>
<dbReference type="PANTHER" id="PTHR21600">
    <property type="entry name" value="MITOCHONDRIAL RNA PSEUDOURIDINE SYNTHASE"/>
    <property type="match status" value="1"/>
</dbReference>
<proteinExistence type="predicted"/>
<name>A0ABV3FPT9_9NOCA</name>
<gene>
    <name evidence="6" type="ORF">AB0I48_07730</name>
</gene>
<dbReference type="EMBL" id="JBFAKC010000003">
    <property type="protein sequence ID" value="MEV0707434.1"/>
    <property type="molecule type" value="Genomic_DNA"/>
</dbReference>
<evidence type="ECO:0000256" key="2">
    <source>
        <dbReference type="ARBA" id="ARBA00031870"/>
    </source>
</evidence>
<dbReference type="Gene3D" id="3.30.2350.10">
    <property type="entry name" value="Pseudouridine synthase"/>
    <property type="match status" value="1"/>
</dbReference>
<dbReference type="PANTHER" id="PTHR21600:SF84">
    <property type="entry name" value="PSEUDOURIDINE SYNTHASE RSUA_RLUA-LIKE DOMAIN-CONTAINING PROTEIN"/>
    <property type="match status" value="1"/>
</dbReference>
<dbReference type="RefSeq" id="WP_357781235.1">
    <property type="nucleotide sequence ID" value="NZ_JBFAKC010000003.1"/>
</dbReference>
<evidence type="ECO:0000313" key="7">
    <source>
        <dbReference type="Proteomes" id="UP001551695"/>
    </source>
</evidence>
<evidence type="ECO:0000256" key="3">
    <source>
        <dbReference type="ARBA" id="ARBA00033164"/>
    </source>
</evidence>
<feature type="domain" description="Pseudouridine synthase RsuA/RluA-like" evidence="5">
    <location>
        <begin position="100"/>
        <end position="246"/>
    </location>
</feature>
<dbReference type="Proteomes" id="UP001551695">
    <property type="component" value="Unassembled WGS sequence"/>
</dbReference>
<accession>A0ABV3FPT9</accession>
<evidence type="ECO:0000313" key="6">
    <source>
        <dbReference type="EMBL" id="MEV0707434.1"/>
    </source>
</evidence>
<evidence type="ECO:0000259" key="5">
    <source>
        <dbReference type="Pfam" id="PF00849"/>
    </source>
</evidence>
<dbReference type="InterPro" id="IPR020103">
    <property type="entry name" value="PsdUridine_synth_cat_dom_sf"/>
</dbReference>
<dbReference type="Pfam" id="PF00849">
    <property type="entry name" value="PseudoU_synth_2"/>
    <property type="match status" value="1"/>
</dbReference>
<evidence type="ECO:0000256" key="1">
    <source>
        <dbReference type="ARBA" id="ARBA00000073"/>
    </source>
</evidence>
<keyword evidence="7" id="KW-1185">Reference proteome</keyword>
<feature type="region of interest" description="Disordered" evidence="4">
    <location>
        <begin position="302"/>
        <end position="343"/>
    </location>
</feature>